<accession>A0A1L8TNF8</accession>
<name>A0A1L8TNF8_9ENTE</name>
<dbReference type="EMBL" id="JXKQ01000004">
    <property type="protein sequence ID" value="OJG45846.1"/>
    <property type="molecule type" value="Genomic_DNA"/>
</dbReference>
<reference evidence="1 2" key="1">
    <citation type="submission" date="2014-12" db="EMBL/GenBank/DDBJ databases">
        <title>Draft genome sequences of 29 type strains of Enterococci.</title>
        <authorList>
            <person name="Zhong Z."/>
            <person name="Sun Z."/>
            <person name="Liu W."/>
            <person name="Zhang W."/>
            <person name="Zhang H."/>
        </authorList>
    </citation>
    <scope>NUCLEOTIDE SEQUENCE [LARGE SCALE GENOMIC DNA]</scope>
    <source>
        <strain evidence="1 2">DSM 17122</strain>
    </source>
</reference>
<dbReference type="RefSeq" id="WP_169818190.1">
    <property type="nucleotide sequence ID" value="NZ_JBHSHK010000009.1"/>
</dbReference>
<evidence type="ECO:0000313" key="2">
    <source>
        <dbReference type="Proteomes" id="UP000182077"/>
    </source>
</evidence>
<dbReference type="Proteomes" id="UP000182077">
    <property type="component" value="Unassembled WGS sequence"/>
</dbReference>
<evidence type="ECO:0000313" key="1">
    <source>
        <dbReference type="EMBL" id="OJG45846.1"/>
    </source>
</evidence>
<gene>
    <name evidence="1" type="ORF">RV04_GL001612</name>
</gene>
<organism evidence="1 2">
    <name type="scientific">Enterococcus hermanniensis</name>
    <dbReference type="NCBI Taxonomy" id="249189"/>
    <lineage>
        <taxon>Bacteria</taxon>
        <taxon>Bacillati</taxon>
        <taxon>Bacillota</taxon>
        <taxon>Bacilli</taxon>
        <taxon>Lactobacillales</taxon>
        <taxon>Enterococcaceae</taxon>
        <taxon>Enterococcus</taxon>
    </lineage>
</organism>
<sequence>MSKLEEVKEMVTDTVTKIYNTVKDNSIEITKEEKKLAPRIRTLRPTRHTIKWKAKNH</sequence>
<comment type="caution">
    <text evidence="1">The sequence shown here is derived from an EMBL/GenBank/DDBJ whole genome shotgun (WGS) entry which is preliminary data.</text>
</comment>
<proteinExistence type="predicted"/>
<keyword evidence="2" id="KW-1185">Reference proteome</keyword>
<protein>
    <submittedName>
        <fullName evidence="1">Uncharacterized protein</fullName>
    </submittedName>
</protein>
<dbReference type="AlphaFoldDB" id="A0A1L8TNF8"/>